<evidence type="ECO:0000259" key="10">
    <source>
        <dbReference type="PROSITE" id="PS50975"/>
    </source>
</evidence>
<dbReference type="SUPFAM" id="SSF48108">
    <property type="entry name" value="Carbamoyl phosphate synthetase, large subunit connection domain"/>
    <property type="match status" value="1"/>
</dbReference>
<dbReference type="Gene3D" id="3.30.470.20">
    <property type="entry name" value="ATP-grasp fold, B domain"/>
    <property type="match status" value="1"/>
</dbReference>
<evidence type="ECO:0000256" key="7">
    <source>
        <dbReference type="ARBA" id="ARBA00023211"/>
    </source>
</evidence>
<comment type="caution">
    <text evidence="11">The sequence shown here is derived from an EMBL/GenBank/DDBJ whole genome shotgun (WGS) entry which is preliminary data.</text>
</comment>
<dbReference type="Pfam" id="PF02786">
    <property type="entry name" value="CPSase_L_D2"/>
    <property type="match status" value="1"/>
</dbReference>
<evidence type="ECO:0000256" key="6">
    <source>
        <dbReference type="ARBA" id="ARBA00022975"/>
    </source>
</evidence>
<dbReference type="STRING" id="33968.BMS77_04660"/>
<dbReference type="InterPro" id="IPR058047">
    <property type="entry name" value="CPSase_preATP-grasp"/>
</dbReference>
<dbReference type="Proteomes" id="UP000192288">
    <property type="component" value="Unassembled WGS sequence"/>
</dbReference>
<evidence type="ECO:0000256" key="9">
    <source>
        <dbReference type="PROSITE-ProRule" id="PRU00409"/>
    </source>
</evidence>
<dbReference type="AlphaFoldDB" id="A0A1X0VDC9"/>
<dbReference type="GO" id="GO:0005737">
    <property type="term" value="C:cytoplasm"/>
    <property type="evidence" value="ECO:0007669"/>
    <property type="project" value="TreeGrafter"/>
</dbReference>
<dbReference type="FunFam" id="3.40.50.20:FF:000001">
    <property type="entry name" value="Carbamoyl-phosphate synthase large chain"/>
    <property type="match status" value="1"/>
</dbReference>
<keyword evidence="4 9" id="KW-0547">Nucleotide-binding</keyword>
<dbReference type="RefSeq" id="WP_080519168.1">
    <property type="nucleotide sequence ID" value="NZ_MPLS01000018.1"/>
</dbReference>
<dbReference type="Pfam" id="PF02787">
    <property type="entry name" value="CPSase_L_D3"/>
    <property type="match status" value="1"/>
</dbReference>
<dbReference type="InterPro" id="IPR005483">
    <property type="entry name" value="CPSase_dom"/>
</dbReference>
<gene>
    <name evidence="11" type="ORF">BMR96_05985</name>
</gene>
<reference evidence="11 12" key="1">
    <citation type="journal article" date="2017" name="Front. Microbiol.">
        <title>Genomic Characterization of Dairy Associated Leuconostoc Species and Diversity of Leuconostocs in Undefined Mixed Mesophilic Starter Cultures.</title>
        <authorList>
            <person name="Frantzen C.A."/>
            <person name="Kot W."/>
            <person name="Pedersen T.B."/>
            <person name="Ardo Y.M."/>
            <person name="Broadbent J.R."/>
            <person name="Neve H."/>
            <person name="Hansen L.H."/>
            <person name="Dal Bello F."/>
            <person name="Ostlie H.M."/>
            <person name="Kleppen H.P."/>
            <person name="Vogensen F.K."/>
            <person name="Holo H."/>
        </authorList>
    </citation>
    <scope>NUCLEOTIDE SEQUENCE [LARGE SCALE GENOMIC DNA]</scope>
    <source>
        <strain evidence="11 12">LMGCF08</strain>
    </source>
</reference>
<evidence type="ECO:0000256" key="5">
    <source>
        <dbReference type="ARBA" id="ARBA00022840"/>
    </source>
</evidence>
<keyword evidence="3" id="KW-0479">Metal-binding</keyword>
<keyword evidence="2" id="KW-0436">Ligase</keyword>
<dbReference type="PANTHER" id="PTHR11405:SF53">
    <property type="entry name" value="CARBAMOYL-PHOSPHATE SYNTHASE [AMMONIA], MITOCHONDRIAL"/>
    <property type="match status" value="1"/>
</dbReference>
<evidence type="ECO:0000256" key="2">
    <source>
        <dbReference type="ARBA" id="ARBA00022598"/>
    </source>
</evidence>
<dbReference type="InterPro" id="IPR016185">
    <property type="entry name" value="PreATP-grasp_dom_sf"/>
</dbReference>
<dbReference type="InterPro" id="IPR036897">
    <property type="entry name" value="CarbamoylP_synth_lsu_oligo_sf"/>
</dbReference>
<dbReference type="GO" id="GO:0004088">
    <property type="term" value="F:carbamoyl-phosphate synthase (glutamine-hydrolyzing) activity"/>
    <property type="evidence" value="ECO:0007669"/>
    <property type="project" value="TreeGrafter"/>
</dbReference>
<feature type="domain" description="ATP-grasp" evidence="10">
    <location>
        <begin position="132"/>
        <end position="326"/>
    </location>
</feature>
<dbReference type="GO" id="GO:0005524">
    <property type="term" value="F:ATP binding"/>
    <property type="evidence" value="ECO:0007669"/>
    <property type="project" value="UniProtKB-UniRule"/>
</dbReference>
<proteinExistence type="inferred from homology"/>
<dbReference type="eggNOG" id="COG0458">
    <property type="taxonomic scope" value="Bacteria"/>
</dbReference>
<dbReference type="InterPro" id="IPR005480">
    <property type="entry name" value="CPSase_lsu_oligo"/>
</dbReference>
<dbReference type="SUPFAM" id="SSF52440">
    <property type="entry name" value="PreATP-grasp domain"/>
    <property type="match status" value="2"/>
</dbReference>
<evidence type="ECO:0000256" key="3">
    <source>
        <dbReference type="ARBA" id="ARBA00022723"/>
    </source>
</evidence>
<dbReference type="InterPro" id="IPR011761">
    <property type="entry name" value="ATP-grasp"/>
</dbReference>
<comment type="similarity">
    <text evidence="1">Belongs to the CarB family.</text>
</comment>
<dbReference type="Gene3D" id="3.40.50.20">
    <property type="match status" value="2"/>
</dbReference>
<evidence type="ECO:0000313" key="12">
    <source>
        <dbReference type="Proteomes" id="UP000192288"/>
    </source>
</evidence>
<dbReference type="GO" id="GO:0006541">
    <property type="term" value="P:glutamine metabolic process"/>
    <property type="evidence" value="ECO:0007669"/>
    <property type="project" value="TreeGrafter"/>
</dbReference>
<keyword evidence="5 9" id="KW-0067">ATP-binding</keyword>
<dbReference type="SUPFAM" id="SSF56059">
    <property type="entry name" value="Glutathione synthetase ATP-binding domain-like"/>
    <property type="match status" value="1"/>
</dbReference>
<evidence type="ECO:0000256" key="1">
    <source>
        <dbReference type="ARBA" id="ARBA00009799"/>
    </source>
</evidence>
<dbReference type="GO" id="GO:0046872">
    <property type="term" value="F:metal ion binding"/>
    <property type="evidence" value="ECO:0007669"/>
    <property type="project" value="UniProtKB-KW"/>
</dbReference>
<organism evidence="11 12">
    <name type="scientific">Leuconostoc pseudomesenteroides</name>
    <dbReference type="NCBI Taxonomy" id="33968"/>
    <lineage>
        <taxon>Bacteria</taxon>
        <taxon>Bacillati</taxon>
        <taxon>Bacillota</taxon>
        <taxon>Bacilli</taxon>
        <taxon>Lactobacillales</taxon>
        <taxon>Lactobacillaceae</taxon>
        <taxon>Leuconostoc</taxon>
    </lineage>
</organism>
<keyword evidence="6" id="KW-0665">Pyrimidine biosynthesis</keyword>
<dbReference type="SMART" id="SM01096">
    <property type="entry name" value="CPSase_L_D3"/>
    <property type="match status" value="1"/>
</dbReference>
<dbReference type="Pfam" id="PF25596">
    <property type="entry name" value="CPSase_L_D1"/>
    <property type="match status" value="2"/>
</dbReference>
<evidence type="ECO:0000313" key="11">
    <source>
        <dbReference type="EMBL" id="ORI97644.1"/>
    </source>
</evidence>
<dbReference type="PANTHER" id="PTHR11405">
    <property type="entry name" value="CARBAMOYLTRANSFERASE FAMILY MEMBER"/>
    <property type="match status" value="1"/>
</dbReference>
<comment type="catalytic activity">
    <reaction evidence="8">
        <text>hydrogencarbonate + NH4(+) + 2 ATP = carbamoyl phosphate + 2 ADP + phosphate + 2 H(+)</text>
        <dbReference type="Rhea" id="RHEA:18029"/>
        <dbReference type="ChEBI" id="CHEBI:15378"/>
        <dbReference type="ChEBI" id="CHEBI:17544"/>
        <dbReference type="ChEBI" id="CHEBI:28938"/>
        <dbReference type="ChEBI" id="CHEBI:30616"/>
        <dbReference type="ChEBI" id="CHEBI:43474"/>
        <dbReference type="ChEBI" id="CHEBI:58228"/>
        <dbReference type="ChEBI" id="CHEBI:456216"/>
        <dbReference type="EC" id="6.3.4.16"/>
    </reaction>
</comment>
<dbReference type="GO" id="GO:0006221">
    <property type="term" value="P:pyrimidine nucleotide biosynthetic process"/>
    <property type="evidence" value="ECO:0007669"/>
    <property type="project" value="UniProtKB-KW"/>
</dbReference>
<evidence type="ECO:0000256" key="8">
    <source>
        <dbReference type="ARBA" id="ARBA00047359"/>
    </source>
</evidence>
<dbReference type="PROSITE" id="PS50975">
    <property type="entry name" value="ATP_GRASP"/>
    <property type="match status" value="1"/>
</dbReference>
<name>A0A1X0VDC9_LEUPS</name>
<dbReference type="GO" id="GO:0004087">
    <property type="term" value="F:carbamoyl-phosphate synthase (ammonia) activity"/>
    <property type="evidence" value="ECO:0007669"/>
    <property type="project" value="UniProtKB-EC"/>
</dbReference>
<dbReference type="Gene3D" id="1.10.1030.10">
    <property type="entry name" value="Carbamoyl-phosphate synthetase, large subunit oligomerisation domain"/>
    <property type="match status" value="1"/>
</dbReference>
<protein>
    <submittedName>
        <fullName evidence="11">Carbamoyl-phosphate synthase large subunit</fullName>
    </submittedName>
</protein>
<dbReference type="PRINTS" id="PR00098">
    <property type="entry name" value="CPSASE"/>
</dbReference>
<evidence type="ECO:0000256" key="4">
    <source>
        <dbReference type="ARBA" id="ARBA00022741"/>
    </source>
</evidence>
<accession>A0A1X0VDC9</accession>
<dbReference type="EMBL" id="MPLS01000018">
    <property type="protein sequence ID" value="ORI97644.1"/>
    <property type="molecule type" value="Genomic_DNA"/>
</dbReference>
<dbReference type="InterPro" id="IPR005479">
    <property type="entry name" value="CPAse_ATP-bd"/>
</dbReference>
<keyword evidence="7" id="KW-0464">Manganese</keyword>
<sequence>MSNITANNVLFIGAGANDFGREAEYDAAIYQVMPELRGHGVNVYLIDENPYSLSLESLAATAIWQPLTVENIKAVIKQYQIDTVLPLFGGERALRLWSQTVQAWSHGDGPVPQTLGLTIDMLLRVNNVAVLTSMMADAGLPVITNHVAKAQEDANELLREIKLPLMVRALHPNQANTRQIVERLDEFETAVKSAKSQSMTQEIVISRAINGMKEISLEVLRDFRGNKMQIGASEDMDPIGIHTADSLSVSPTLTLSDQILEKMRFYAFQVADLLELRGVLHVQFAVDDLTNAIYIIKISPYIDQMASRMALVTGYPVMLVAINLAMGVALEEIVLSHDFGKKMAMMEPMMDHVTVKLPIFPFGELEQAGVSVNRQLNSIQKSVGSTIGFGRTFIEALEKAIRSAHFNNASFSPTNMSHSSDDALIQQLIHPEDNRVLLLVEAIKRGYEIDELAELTNIDEFFFYQLRHLLKLELEVEQQVESVEALRRAKKYGLSDGLLARFWRTNFKNIATLAHENHIEPTFKALEPSAGEFPENARQYYSTYEEENESLPVSEDTVLVIGSGAFRMGDAAAGGYATTIVLSELRRLQYHTVIMNNNASDATLLQNLADKQYLEPLEISDVMKVVALEKPIAIIVPGNRRKLIDALADLKQNVLILPKEKHVPNGPDDTETEFALNVFSDGHNIYPINITQHMTGELRIVPEIAQLPIQLAQTHLENPGVYQVIWYQDTSEWVKHVDVPDISHDTWLRPMPFGQMAFMSKVMQVQWLRMTVRALLARMTSQDSELLTNVNKLTLQADVAMIASDINYALHLQPTQMIDGTRFEIGVGIKYDEQIKI</sequence>